<keyword evidence="1" id="KW-1133">Transmembrane helix</keyword>
<sequence>MLLLENSTQYFIGKGFGSIGVPTYYFTPAEANSADNMFVYLYIIFGIASVILAFYGMIKFLYFKFESSKDSKQFFIVALVILTGGITSNLFEASFYSVYGGVIIGVVFSKKISLKLT</sequence>
<evidence type="ECO:0000313" key="2">
    <source>
        <dbReference type="EMBL" id="GGA47437.1"/>
    </source>
</evidence>
<name>A0ABQ1GPE8_9GAMM</name>
<dbReference type="Proteomes" id="UP000627464">
    <property type="component" value="Unassembled WGS sequence"/>
</dbReference>
<protein>
    <submittedName>
        <fullName evidence="2">Uncharacterized protein</fullName>
    </submittedName>
</protein>
<comment type="caution">
    <text evidence="2">The sequence shown here is derived from an EMBL/GenBank/DDBJ whole genome shotgun (WGS) entry which is preliminary data.</text>
</comment>
<keyword evidence="1" id="KW-0812">Transmembrane</keyword>
<feature type="transmembrane region" description="Helical" evidence="1">
    <location>
        <begin position="74"/>
        <end position="91"/>
    </location>
</feature>
<feature type="transmembrane region" description="Helical" evidence="1">
    <location>
        <begin position="39"/>
        <end position="62"/>
    </location>
</feature>
<proteinExistence type="predicted"/>
<evidence type="ECO:0000256" key="1">
    <source>
        <dbReference type="SAM" id="Phobius"/>
    </source>
</evidence>
<keyword evidence="3" id="KW-1185">Reference proteome</keyword>
<dbReference type="EMBL" id="BMFZ01000005">
    <property type="protein sequence ID" value="GGA47437.1"/>
    <property type="molecule type" value="Genomic_DNA"/>
</dbReference>
<reference evidence="3" key="1">
    <citation type="journal article" date="2019" name="Int. J. Syst. Evol. Microbiol.">
        <title>The Global Catalogue of Microorganisms (GCM) 10K type strain sequencing project: providing services to taxonomists for standard genome sequencing and annotation.</title>
        <authorList>
            <consortium name="The Broad Institute Genomics Platform"/>
            <consortium name="The Broad Institute Genome Sequencing Center for Infectious Disease"/>
            <person name="Wu L."/>
            <person name="Ma J."/>
        </authorList>
    </citation>
    <scope>NUCLEOTIDE SEQUENCE [LARGE SCALE GENOMIC DNA]</scope>
    <source>
        <strain evidence="3">CGMCC 1.12806</strain>
    </source>
</reference>
<organism evidence="2 3">
    <name type="scientific">Hafnia psychrotolerans</name>
    <dbReference type="NCBI Taxonomy" id="1477018"/>
    <lineage>
        <taxon>Bacteria</taxon>
        <taxon>Pseudomonadati</taxon>
        <taxon>Pseudomonadota</taxon>
        <taxon>Gammaproteobacteria</taxon>
        <taxon>Enterobacterales</taxon>
        <taxon>Hafniaceae</taxon>
        <taxon>Hafnia</taxon>
    </lineage>
</organism>
<accession>A0ABQ1GPE8</accession>
<gene>
    <name evidence="2" type="ORF">GCM10011328_23270</name>
</gene>
<keyword evidence="1" id="KW-0472">Membrane</keyword>
<evidence type="ECO:0000313" key="3">
    <source>
        <dbReference type="Proteomes" id="UP000627464"/>
    </source>
</evidence>